<evidence type="ECO:0000256" key="8">
    <source>
        <dbReference type="ARBA" id="ARBA00023170"/>
    </source>
</evidence>
<comment type="subcellular location">
    <subcellularLocation>
        <location evidence="1 10">Cell outer membrane</location>
        <topology evidence="1 10">Multi-pass membrane protein</topology>
    </subcellularLocation>
</comment>
<dbReference type="InterPro" id="IPR037066">
    <property type="entry name" value="Plug_dom_sf"/>
</dbReference>
<evidence type="ECO:0000256" key="5">
    <source>
        <dbReference type="ARBA" id="ARBA00022729"/>
    </source>
</evidence>
<keyword evidence="7 10" id="KW-0472">Membrane</keyword>
<feature type="domain" description="TonB-dependent receptor-like beta-barrel" evidence="13">
    <location>
        <begin position="260"/>
        <end position="612"/>
    </location>
</feature>
<dbReference type="Gene3D" id="2.170.130.10">
    <property type="entry name" value="TonB-dependent receptor, plug domain"/>
    <property type="match status" value="1"/>
</dbReference>
<evidence type="ECO:0000256" key="7">
    <source>
        <dbReference type="ARBA" id="ARBA00023136"/>
    </source>
</evidence>
<dbReference type="PANTHER" id="PTHR30069">
    <property type="entry name" value="TONB-DEPENDENT OUTER MEMBRANE RECEPTOR"/>
    <property type="match status" value="1"/>
</dbReference>
<dbReference type="GO" id="GO:0009279">
    <property type="term" value="C:cell outer membrane"/>
    <property type="evidence" value="ECO:0007669"/>
    <property type="project" value="UniProtKB-SubCell"/>
</dbReference>
<evidence type="ECO:0000256" key="4">
    <source>
        <dbReference type="ARBA" id="ARBA00022692"/>
    </source>
</evidence>
<keyword evidence="8 15" id="KW-0675">Receptor</keyword>
<evidence type="ECO:0000256" key="3">
    <source>
        <dbReference type="ARBA" id="ARBA00022452"/>
    </source>
</evidence>
<dbReference type="Pfam" id="PF07715">
    <property type="entry name" value="Plug"/>
    <property type="match status" value="1"/>
</dbReference>
<dbReference type="PROSITE" id="PS52016">
    <property type="entry name" value="TONB_DEPENDENT_REC_3"/>
    <property type="match status" value="1"/>
</dbReference>
<evidence type="ECO:0000256" key="11">
    <source>
        <dbReference type="RuleBase" id="RU003357"/>
    </source>
</evidence>
<proteinExistence type="inferred from homology"/>
<dbReference type="CDD" id="cd01347">
    <property type="entry name" value="ligand_gated_channel"/>
    <property type="match status" value="1"/>
</dbReference>
<accession>A0A563UJE1</accession>
<keyword evidence="4 10" id="KW-0812">Transmembrane</keyword>
<evidence type="ECO:0000256" key="6">
    <source>
        <dbReference type="ARBA" id="ARBA00023077"/>
    </source>
</evidence>
<keyword evidence="6 11" id="KW-0798">TonB box</keyword>
<feature type="chain" id="PRO_5021823250" evidence="12">
    <location>
        <begin position="20"/>
        <end position="647"/>
    </location>
</feature>
<evidence type="ECO:0000256" key="10">
    <source>
        <dbReference type="PROSITE-ProRule" id="PRU01360"/>
    </source>
</evidence>
<dbReference type="AlphaFoldDB" id="A0A563UJE1"/>
<evidence type="ECO:0000256" key="2">
    <source>
        <dbReference type="ARBA" id="ARBA00022448"/>
    </source>
</evidence>
<sequence length="647" mass="71498">MNKTLLSVFTLFLPLAVLGQDTARVNALDPVTITATLKPMAGSKTGRNLIVIKGEDIAKYPVHSLDEVLRYIPGIEVQSRGPMGVQSDFVIRGGTFQQVLVVVDGLRVNDPNTGHFNSYIPIVPAEIERIEVLMGPSSAIYGSDAVGGVINVFTKTFSRNHPIGTTSQLNVSSGAYGLFNANGNVNYNTNKWTLSAGALSNNADGQQQRGIKGYFNLHTFSGAAAYKFNDNWRIAYRVSYDSRRFAAQNFYTSFATDTATERVNSLWSQLNLSYDKGNNHLTVRAGYKNVKDHYLYNSISTANNNTSKLWQGLATYQHDFSSILDLTTGLQYQRKSIASNDRGNHMLEQVAAFAVLNYELAKNLNISPAVRLDHDEAAGTQLVPQFNTSYRYGKINLRGSLGKTIRNADFTELYNNYNKPIVTSGRIGNPALTAEKSFSYEAGADFFAGSELKLAATYFQRRHTDLIDWTTTPYANMPRKDNLSPTGTYALARNITKVNTTGIEANVMWKHAVGNKQFINATAGFVWLNSVTSDGVPSFYTSSHAKYLTNAMLRYDADKWNLSINGLYKVRTAQSVAALNGAVDKSYFVANVKGTFNIIRNRLSVFAEADNVFDKKYADLLGAQMPGRWLMGGLSLQIQQITPIKKH</sequence>
<name>A0A563UJE1_9SPHI</name>
<dbReference type="InterPro" id="IPR039426">
    <property type="entry name" value="TonB-dep_rcpt-like"/>
</dbReference>
<comment type="caution">
    <text evidence="15">The sequence shown here is derived from an EMBL/GenBank/DDBJ whole genome shotgun (WGS) entry which is preliminary data.</text>
</comment>
<evidence type="ECO:0000259" key="13">
    <source>
        <dbReference type="Pfam" id="PF00593"/>
    </source>
</evidence>
<gene>
    <name evidence="15" type="ORF">FPZ43_02835</name>
</gene>
<keyword evidence="9 10" id="KW-0998">Cell outer membrane</keyword>
<dbReference type="GO" id="GO:0044718">
    <property type="term" value="P:siderophore transmembrane transport"/>
    <property type="evidence" value="ECO:0007669"/>
    <property type="project" value="TreeGrafter"/>
</dbReference>
<dbReference type="InterPro" id="IPR012910">
    <property type="entry name" value="Plug_dom"/>
</dbReference>
<dbReference type="EMBL" id="VOEJ01000001">
    <property type="protein sequence ID" value="TWR31429.1"/>
    <property type="molecule type" value="Genomic_DNA"/>
</dbReference>
<keyword evidence="2 10" id="KW-0813">Transport</keyword>
<evidence type="ECO:0000256" key="12">
    <source>
        <dbReference type="SAM" id="SignalP"/>
    </source>
</evidence>
<comment type="similarity">
    <text evidence="10 11">Belongs to the TonB-dependent receptor family.</text>
</comment>
<feature type="signal peptide" evidence="12">
    <location>
        <begin position="1"/>
        <end position="19"/>
    </location>
</feature>
<feature type="domain" description="TonB-dependent receptor plug" evidence="14">
    <location>
        <begin position="45"/>
        <end position="149"/>
    </location>
</feature>
<dbReference type="InterPro" id="IPR000531">
    <property type="entry name" value="Beta-barrel_TonB"/>
</dbReference>
<dbReference type="GO" id="GO:0015344">
    <property type="term" value="F:siderophore uptake transmembrane transporter activity"/>
    <property type="evidence" value="ECO:0007669"/>
    <property type="project" value="TreeGrafter"/>
</dbReference>
<dbReference type="Proteomes" id="UP000320042">
    <property type="component" value="Unassembled WGS sequence"/>
</dbReference>
<dbReference type="RefSeq" id="WP_146380326.1">
    <property type="nucleotide sequence ID" value="NZ_VOEJ01000001.1"/>
</dbReference>
<evidence type="ECO:0000313" key="15">
    <source>
        <dbReference type="EMBL" id="TWR31429.1"/>
    </source>
</evidence>
<protein>
    <submittedName>
        <fullName evidence="15">TonB-dependent receptor</fullName>
    </submittedName>
</protein>
<dbReference type="OrthoDB" id="9758472at2"/>
<reference evidence="15 16" key="1">
    <citation type="submission" date="2019-07" db="EMBL/GenBank/DDBJ databases">
        <authorList>
            <person name="Kim J."/>
        </authorList>
    </citation>
    <scope>NUCLEOTIDE SEQUENCE [LARGE SCALE GENOMIC DNA]</scope>
    <source>
        <strain evidence="16">dk17</strain>
    </source>
</reference>
<evidence type="ECO:0000313" key="16">
    <source>
        <dbReference type="Proteomes" id="UP000320042"/>
    </source>
</evidence>
<organism evidence="15 16">
    <name type="scientific">Mucilaginibacter pallidiroseus</name>
    <dbReference type="NCBI Taxonomy" id="2599295"/>
    <lineage>
        <taxon>Bacteria</taxon>
        <taxon>Pseudomonadati</taxon>
        <taxon>Bacteroidota</taxon>
        <taxon>Sphingobacteriia</taxon>
        <taxon>Sphingobacteriales</taxon>
        <taxon>Sphingobacteriaceae</taxon>
        <taxon>Mucilaginibacter</taxon>
    </lineage>
</organism>
<keyword evidence="3 10" id="KW-1134">Transmembrane beta strand</keyword>
<keyword evidence="5 12" id="KW-0732">Signal</keyword>
<dbReference type="SUPFAM" id="SSF56935">
    <property type="entry name" value="Porins"/>
    <property type="match status" value="1"/>
</dbReference>
<dbReference type="InterPro" id="IPR036942">
    <property type="entry name" value="Beta-barrel_TonB_sf"/>
</dbReference>
<keyword evidence="16" id="KW-1185">Reference proteome</keyword>
<dbReference type="Gene3D" id="2.40.170.20">
    <property type="entry name" value="TonB-dependent receptor, beta-barrel domain"/>
    <property type="match status" value="1"/>
</dbReference>
<dbReference type="Pfam" id="PF00593">
    <property type="entry name" value="TonB_dep_Rec_b-barrel"/>
    <property type="match status" value="1"/>
</dbReference>
<evidence type="ECO:0000256" key="9">
    <source>
        <dbReference type="ARBA" id="ARBA00023237"/>
    </source>
</evidence>
<evidence type="ECO:0000256" key="1">
    <source>
        <dbReference type="ARBA" id="ARBA00004571"/>
    </source>
</evidence>
<dbReference type="PANTHER" id="PTHR30069:SF29">
    <property type="entry name" value="HEMOGLOBIN AND HEMOGLOBIN-HAPTOGLOBIN-BINDING PROTEIN 1-RELATED"/>
    <property type="match status" value="1"/>
</dbReference>
<evidence type="ECO:0000259" key="14">
    <source>
        <dbReference type="Pfam" id="PF07715"/>
    </source>
</evidence>